<keyword evidence="3" id="KW-1185">Reference proteome</keyword>
<name>A0A8J4EIW5_9ACTN</name>
<proteinExistence type="predicted"/>
<accession>A0A8J4EIW5</accession>
<dbReference type="Proteomes" id="UP000635606">
    <property type="component" value="Unassembled WGS sequence"/>
</dbReference>
<sequence>MRRTGAAGLATGGRERGSGGRRRAGGAGRICCGRTQRRCAWPRGWAWRQVGVAAVGVLAVCGGRWRAGPVACGAGGVRGRWCAGPVVCGERLSVGLTGWAGFVW</sequence>
<gene>
    <name evidence="2" type="ORF">Voc01_085940</name>
</gene>
<evidence type="ECO:0000256" key="1">
    <source>
        <dbReference type="SAM" id="MobiDB-lite"/>
    </source>
</evidence>
<organism evidence="2 3">
    <name type="scientific">Virgisporangium ochraceum</name>
    <dbReference type="NCBI Taxonomy" id="65505"/>
    <lineage>
        <taxon>Bacteria</taxon>
        <taxon>Bacillati</taxon>
        <taxon>Actinomycetota</taxon>
        <taxon>Actinomycetes</taxon>
        <taxon>Micromonosporales</taxon>
        <taxon>Micromonosporaceae</taxon>
        <taxon>Virgisporangium</taxon>
    </lineage>
</organism>
<dbReference type="EMBL" id="BOPH01000122">
    <property type="protein sequence ID" value="GIJ73677.1"/>
    <property type="molecule type" value="Genomic_DNA"/>
</dbReference>
<protein>
    <submittedName>
        <fullName evidence="2">Uncharacterized protein</fullName>
    </submittedName>
</protein>
<reference evidence="2" key="1">
    <citation type="submission" date="2021-01" db="EMBL/GenBank/DDBJ databases">
        <title>Whole genome shotgun sequence of Virgisporangium ochraceum NBRC 16418.</title>
        <authorList>
            <person name="Komaki H."/>
            <person name="Tamura T."/>
        </authorList>
    </citation>
    <scope>NUCLEOTIDE SEQUENCE</scope>
    <source>
        <strain evidence="2">NBRC 16418</strain>
    </source>
</reference>
<comment type="caution">
    <text evidence="2">The sequence shown here is derived from an EMBL/GenBank/DDBJ whole genome shotgun (WGS) entry which is preliminary data.</text>
</comment>
<feature type="region of interest" description="Disordered" evidence="1">
    <location>
        <begin position="1"/>
        <end position="27"/>
    </location>
</feature>
<dbReference type="AlphaFoldDB" id="A0A8J4EIW5"/>
<evidence type="ECO:0000313" key="3">
    <source>
        <dbReference type="Proteomes" id="UP000635606"/>
    </source>
</evidence>
<evidence type="ECO:0000313" key="2">
    <source>
        <dbReference type="EMBL" id="GIJ73677.1"/>
    </source>
</evidence>